<evidence type="ECO:0008006" key="4">
    <source>
        <dbReference type="Google" id="ProtNLM"/>
    </source>
</evidence>
<feature type="coiled-coil region" evidence="1">
    <location>
        <begin position="35"/>
        <end position="69"/>
    </location>
</feature>
<dbReference type="EMBL" id="JACJKH010000033">
    <property type="protein sequence ID" value="MBM6745406.1"/>
    <property type="molecule type" value="Genomic_DNA"/>
</dbReference>
<name>A0ABS2EKB6_9FIRM</name>
<gene>
    <name evidence="2" type="ORF">H6A32_14055</name>
</gene>
<reference evidence="2 3" key="1">
    <citation type="journal article" date="2021" name="Sci. Rep.">
        <title>The distribution of antibiotic resistance genes in chicken gut microbiota commensals.</title>
        <authorList>
            <person name="Juricova H."/>
            <person name="Matiasovicova J."/>
            <person name="Kubasova T."/>
            <person name="Cejkova D."/>
            <person name="Rychlik I."/>
        </authorList>
    </citation>
    <scope>NUCLEOTIDE SEQUENCE [LARGE SCALE GENOMIC DNA]</scope>
    <source>
        <strain evidence="2 3">An770</strain>
    </source>
</reference>
<evidence type="ECO:0000313" key="2">
    <source>
        <dbReference type="EMBL" id="MBM6745406.1"/>
    </source>
</evidence>
<sequence length="126" mass="14736">MKKMHELADLQRDLERCNTEKFANMDGFMAGIIGKDAFQRKRAELTEQESRLKEQIAVLEKQAQELKMEGSGETARAVEKIQSFSRAEELSVEIVQALVKEVRITDREHMEIRWNFKDEVMEFIES</sequence>
<accession>A0ABS2EKB6</accession>
<evidence type="ECO:0000313" key="3">
    <source>
        <dbReference type="Proteomes" id="UP000775686"/>
    </source>
</evidence>
<protein>
    <recommendedName>
        <fullName evidence="4">DUF4368 domain-containing protein</fullName>
    </recommendedName>
</protein>
<proteinExistence type="predicted"/>
<keyword evidence="1" id="KW-0175">Coiled coil</keyword>
<evidence type="ECO:0000256" key="1">
    <source>
        <dbReference type="SAM" id="Coils"/>
    </source>
</evidence>
<organism evidence="2 3">
    <name type="scientific">Drancourtella massiliensis</name>
    <dbReference type="NCBI Taxonomy" id="1632013"/>
    <lineage>
        <taxon>Bacteria</taxon>
        <taxon>Bacillati</taxon>
        <taxon>Bacillota</taxon>
        <taxon>Clostridia</taxon>
        <taxon>Eubacteriales</taxon>
        <taxon>Oscillospiraceae</taxon>
        <taxon>Drancourtella</taxon>
    </lineage>
</organism>
<keyword evidence="3" id="KW-1185">Reference proteome</keyword>
<comment type="caution">
    <text evidence="2">The sequence shown here is derived from an EMBL/GenBank/DDBJ whole genome shotgun (WGS) entry which is preliminary data.</text>
</comment>
<dbReference type="RefSeq" id="WP_204864655.1">
    <property type="nucleotide sequence ID" value="NZ_JACJKH010000033.1"/>
</dbReference>
<dbReference type="Proteomes" id="UP000775686">
    <property type="component" value="Unassembled WGS sequence"/>
</dbReference>